<keyword evidence="5 8" id="KW-0812">Transmembrane</keyword>
<evidence type="ECO:0000256" key="6">
    <source>
        <dbReference type="ARBA" id="ARBA00022989"/>
    </source>
</evidence>
<keyword evidence="6 8" id="KW-1133">Transmembrane helix</keyword>
<comment type="caution">
    <text evidence="10">The sequence shown here is derived from an EMBL/GenBank/DDBJ whole genome shotgun (WGS) entry which is preliminary data.</text>
</comment>
<feature type="transmembrane region" description="Helical" evidence="8">
    <location>
        <begin position="162"/>
        <end position="178"/>
    </location>
</feature>
<accession>A0A8J6TZA5</accession>
<feature type="transmembrane region" description="Helical" evidence="8">
    <location>
        <begin position="137"/>
        <end position="155"/>
    </location>
</feature>
<keyword evidence="7 8" id="KW-0472">Membrane</keyword>
<dbReference type="AlphaFoldDB" id="A0A8J6TZA5"/>
<dbReference type="GO" id="GO:0005886">
    <property type="term" value="C:plasma membrane"/>
    <property type="evidence" value="ECO:0007669"/>
    <property type="project" value="UniProtKB-SubCell"/>
</dbReference>
<evidence type="ECO:0000256" key="1">
    <source>
        <dbReference type="ARBA" id="ARBA00004651"/>
    </source>
</evidence>
<gene>
    <name evidence="10" type="ORF">H9Y05_05225</name>
</gene>
<dbReference type="InterPro" id="IPR050297">
    <property type="entry name" value="LipidA_mod_glycosyltrf_83"/>
</dbReference>
<evidence type="ECO:0000256" key="8">
    <source>
        <dbReference type="SAM" id="Phobius"/>
    </source>
</evidence>
<evidence type="ECO:0000313" key="10">
    <source>
        <dbReference type="EMBL" id="MBC9811873.1"/>
    </source>
</evidence>
<sequence length="660" mass="76294">MLYPKITLRNNHIILSGILIIAGILRFYNFFELQFFHDEYSAIVRTAYSNTDDLITHGVLPDFHPAGVQLFLFYWVHLFGTATWVVKFPFVLMSIASVYLVYRVVKQWSSETAGLVSAAFLATTQYTVLYGVYARPYASGLFFTLLLVLAVTNFIQRPERRFWWNWILFVLAGTACAYNHYVNMLIAGVIGISVLPLIPRTFILKYIIAGVTIGLLYIPHLPILFFHMSKGGVGGGDGWLLPPDPGFIIDYLAYLGHYSRWSIALIFFILFLGWYGGRSVPGESTVNKSKYRFYFLLCWFITPFLICYFYSVYKNPILQFSVLIFTHFTIYLFLFGWLKQLKPVYNAILVAAIVLTNTLTLIYVRKHYQVNYQVGYTSALDELEVVRKKYPEIPALIATDFRFSDFDQQHRTYPVPFDKYTFTDNAQLLHYLDSVSQKSDRLYCVLSFDNPPEIVPLIQHYFPVIEQQQTNQVNVIYVFSKKGKRSHTPVIHHWEPSRLPKSWINTDEKNRTTIDNHWYYRMDSITEWGPEIVFDLKDITAAPHNIIDIEVTTKGLVPGKEVIITAMVTDNDSTLMWTGGSTYIPDANSDRGKIFHSMTVSKLDYIRNNQLKIMIWNKAKTPFYIEDVLIRLREGNPYKYAVSGPVYPTVISTLTGLQHR</sequence>
<evidence type="ECO:0000256" key="5">
    <source>
        <dbReference type="ARBA" id="ARBA00022692"/>
    </source>
</evidence>
<reference evidence="10" key="1">
    <citation type="submission" date="2020-09" db="EMBL/GenBank/DDBJ databases">
        <title>Taishania pollutisoli gen. nov., sp. nov., Isolated from Tetrabromobisphenol A-Contaminated Soil.</title>
        <authorList>
            <person name="Chen Q."/>
        </authorList>
    </citation>
    <scope>NUCLEOTIDE SEQUENCE</scope>
    <source>
        <strain evidence="10">CZZ-1</strain>
    </source>
</reference>
<keyword evidence="3" id="KW-0328">Glycosyltransferase</keyword>
<evidence type="ECO:0000313" key="11">
    <source>
        <dbReference type="Proteomes" id="UP000652681"/>
    </source>
</evidence>
<feature type="transmembrane region" description="Helical" evidence="8">
    <location>
        <begin position="113"/>
        <end position="131"/>
    </location>
</feature>
<evidence type="ECO:0000256" key="4">
    <source>
        <dbReference type="ARBA" id="ARBA00022679"/>
    </source>
</evidence>
<evidence type="ECO:0000256" key="3">
    <source>
        <dbReference type="ARBA" id="ARBA00022676"/>
    </source>
</evidence>
<keyword evidence="11" id="KW-1185">Reference proteome</keyword>
<evidence type="ECO:0000256" key="7">
    <source>
        <dbReference type="ARBA" id="ARBA00023136"/>
    </source>
</evidence>
<dbReference type="PANTHER" id="PTHR33908:SF3">
    <property type="entry name" value="UNDECAPRENYL PHOSPHATE-ALPHA-4-AMINO-4-DEOXY-L-ARABINOSE ARABINOSYL TRANSFERASE"/>
    <property type="match status" value="1"/>
</dbReference>
<feature type="transmembrane region" description="Helical" evidence="8">
    <location>
        <begin position="184"/>
        <end position="199"/>
    </location>
</feature>
<name>A0A8J6TZA5_9FLAO</name>
<organism evidence="10 11">
    <name type="scientific">Taishania pollutisoli</name>
    <dbReference type="NCBI Taxonomy" id="2766479"/>
    <lineage>
        <taxon>Bacteria</taxon>
        <taxon>Pseudomonadati</taxon>
        <taxon>Bacteroidota</taxon>
        <taxon>Flavobacteriia</taxon>
        <taxon>Flavobacteriales</taxon>
        <taxon>Crocinitomicaceae</taxon>
        <taxon>Taishania</taxon>
    </lineage>
</organism>
<feature type="transmembrane region" description="Helical" evidence="8">
    <location>
        <begin position="12"/>
        <end position="31"/>
    </location>
</feature>
<feature type="transmembrane region" description="Helical" evidence="8">
    <location>
        <begin position="206"/>
        <end position="228"/>
    </location>
</feature>
<proteinExistence type="predicted"/>
<protein>
    <submittedName>
        <fullName evidence="10">Glycosyltransferase family 39 protein</fullName>
    </submittedName>
</protein>
<dbReference type="EMBL" id="JACVEL010000002">
    <property type="protein sequence ID" value="MBC9811873.1"/>
    <property type="molecule type" value="Genomic_DNA"/>
</dbReference>
<feature type="domain" description="Glycosyltransferase RgtA/B/C/D-like" evidence="9">
    <location>
        <begin position="64"/>
        <end position="221"/>
    </location>
</feature>
<feature type="transmembrane region" description="Helical" evidence="8">
    <location>
        <begin position="72"/>
        <end position="101"/>
    </location>
</feature>
<dbReference type="RefSeq" id="WP_216713687.1">
    <property type="nucleotide sequence ID" value="NZ_JACVEL010000002.1"/>
</dbReference>
<feature type="transmembrane region" description="Helical" evidence="8">
    <location>
        <begin position="293"/>
        <end position="311"/>
    </location>
</feature>
<dbReference type="InterPro" id="IPR038731">
    <property type="entry name" value="RgtA/B/C-like"/>
</dbReference>
<dbReference type="Proteomes" id="UP000652681">
    <property type="component" value="Unassembled WGS sequence"/>
</dbReference>
<feature type="transmembrane region" description="Helical" evidence="8">
    <location>
        <begin position="248"/>
        <end position="272"/>
    </location>
</feature>
<feature type="transmembrane region" description="Helical" evidence="8">
    <location>
        <begin position="317"/>
        <end position="337"/>
    </location>
</feature>
<dbReference type="PANTHER" id="PTHR33908">
    <property type="entry name" value="MANNOSYLTRANSFERASE YKCB-RELATED"/>
    <property type="match status" value="1"/>
</dbReference>
<dbReference type="Pfam" id="PF13231">
    <property type="entry name" value="PMT_2"/>
    <property type="match status" value="1"/>
</dbReference>
<dbReference type="GO" id="GO:0016763">
    <property type="term" value="F:pentosyltransferase activity"/>
    <property type="evidence" value="ECO:0007669"/>
    <property type="project" value="TreeGrafter"/>
</dbReference>
<evidence type="ECO:0000259" key="9">
    <source>
        <dbReference type="Pfam" id="PF13231"/>
    </source>
</evidence>
<evidence type="ECO:0000256" key="2">
    <source>
        <dbReference type="ARBA" id="ARBA00022475"/>
    </source>
</evidence>
<dbReference type="GO" id="GO:0009103">
    <property type="term" value="P:lipopolysaccharide biosynthetic process"/>
    <property type="evidence" value="ECO:0007669"/>
    <property type="project" value="UniProtKB-ARBA"/>
</dbReference>
<keyword evidence="4" id="KW-0808">Transferase</keyword>
<dbReference type="GO" id="GO:0010041">
    <property type="term" value="P:response to iron(III) ion"/>
    <property type="evidence" value="ECO:0007669"/>
    <property type="project" value="TreeGrafter"/>
</dbReference>
<comment type="subcellular location">
    <subcellularLocation>
        <location evidence="1">Cell membrane</location>
        <topology evidence="1">Multi-pass membrane protein</topology>
    </subcellularLocation>
</comment>
<keyword evidence="2" id="KW-1003">Cell membrane</keyword>
<feature type="transmembrane region" description="Helical" evidence="8">
    <location>
        <begin position="344"/>
        <end position="364"/>
    </location>
</feature>